<evidence type="ECO:0000313" key="2">
    <source>
        <dbReference type="EMBL" id="KAK8866869.1"/>
    </source>
</evidence>
<feature type="compositionally biased region" description="Polar residues" evidence="1">
    <location>
        <begin position="332"/>
        <end position="346"/>
    </location>
</feature>
<gene>
    <name evidence="2" type="ORF">M9Y10_009837</name>
</gene>
<accession>A0ABR2IPL6</accession>
<evidence type="ECO:0000256" key="1">
    <source>
        <dbReference type="SAM" id="MobiDB-lite"/>
    </source>
</evidence>
<feature type="compositionally biased region" description="Polar residues" evidence="1">
    <location>
        <begin position="288"/>
        <end position="321"/>
    </location>
</feature>
<reference evidence="2 3" key="1">
    <citation type="submission" date="2024-04" db="EMBL/GenBank/DDBJ databases">
        <title>Tritrichomonas musculus Genome.</title>
        <authorList>
            <person name="Alves-Ferreira E."/>
            <person name="Grigg M."/>
            <person name="Lorenzi H."/>
            <person name="Galac M."/>
        </authorList>
    </citation>
    <scope>NUCLEOTIDE SEQUENCE [LARGE SCALE GENOMIC DNA]</scope>
    <source>
        <strain evidence="2 3">EAF2021</strain>
    </source>
</reference>
<evidence type="ECO:0000313" key="3">
    <source>
        <dbReference type="Proteomes" id="UP001470230"/>
    </source>
</evidence>
<evidence type="ECO:0008006" key="4">
    <source>
        <dbReference type="Google" id="ProtNLM"/>
    </source>
</evidence>
<organism evidence="2 3">
    <name type="scientific">Tritrichomonas musculus</name>
    <dbReference type="NCBI Taxonomy" id="1915356"/>
    <lineage>
        <taxon>Eukaryota</taxon>
        <taxon>Metamonada</taxon>
        <taxon>Parabasalia</taxon>
        <taxon>Tritrichomonadida</taxon>
        <taxon>Tritrichomonadidae</taxon>
        <taxon>Tritrichomonas</taxon>
    </lineage>
</organism>
<comment type="caution">
    <text evidence="2">The sequence shown here is derived from an EMBL/GenBank/DDBJ whole genome shotgun (WGS) entry which is preliminary data.</text>
</comment>
<dbReference type="Proteomes" id="UP001470230">
    <property type="component" value="Unassembled WGS sequence"/>
</dbReference>
<proteinExistence type="predicted"/>
<feature type="compositionally biased region" description="Low complexity" evidence="1">
    <location>
        <begin position="236"/>
        <end position="280"/>
    </location>
</feature>
<feature type="region of interest" description="Disordered" evidence="1">
    <location>
        <begin position="230"/>
        <end position="321"/>
    </location>
</feature>
<name>A0ABR2IPL6_9EUKA</name>
<feature type="region of interest" description="Disordered" evidence="1">
    <location>
        <begin position="327"/>
        <end position="346"/>
    </location>
</feature>
<sequence>MQNQPPFQNFQNQPSMQNQQIMQTQPIYMNHQDFQNQPQMQSQPIISNQSKEVHLTFPVIYKKCRFMVDPILLCNTSRKFRELYQPLENGNYKFGPMQLEIACTNFSERNVDNFLKICQNLPNDVQDSETKEICEIARLFQADQIYNSGLSFVQQAIDPQFYVPDNKYEESNGLKYLYIEPEGNSNNSTENMNELEFNLLNSQNEGEQQPMNGGYININTVPSTNNTSLNQMRDINNNCQSNNNMSSNNNFSNTNASSNNFNNTNSVNYSNNSSSNNITSNDHKFGIPNNTSFGQFNNQNYSGHSSSPNLNENGNNTVSNRSIDVNQKDESNTNNENQSDNANDQQKPIHSVVYQIKIDIPLWKCNRFFFIQNGQIVLTAKQKNEYIVIGSGADVHISTDTSNHVGNIIQNEDYYNDVSVEDQKFIVKYVSVGKAGHYSIELSFKHNGNTYYWGPRDSYNKMENYGYNLKLNGEYNHHPIRSRKNTVLQNPDGQTTFIVRKMDENFFEAECHPDVPPTIAFAIALSDIVGPYYEFDGQFNF</sequence>
<keyword evidence="3" id="KW-1185">Reference proteome</keyword>
<protein>
    <recommendedName>
        <fullName evidence="4">Tubby C-terminal domain-containing protein</fullName>
    </recommendedName>
</protein>
<dbReference type="EMBL" id="JAPFFF010000015">
    <property type="protein sequence ID" value="KAK8866869.1"/>
    <property type="molecule type" value="Genomic_DNA"/>
</dbReference>